<evidence type="ECO:0000256" key="4">
    <source>
        <dbReference type="ARBA" id="ARBA00023136"/>
    </source>
</evidence>
<evidence type="ECO:0000313" key="6">
    <source>
        <dbReference type="EMBL" id="MDQ0159873.1"/>
    </source>
</evidence>
<feature type="transmembrane region" description="Helical" evidence="5">
    <location>
        <begin position="61"/>
        <end position="80"/>
    </location>
</feature>
<gene>
    <name evidence="6" type="ORF">J2S77_001860</name>
</gene>
<keyword evidence="2 5" id="KW-0812">Transmembrane</keyword>
<dbReference type="Pfam" id="PF09685">
    <property type="entry name" value="MamF_MmsF"/>
    <property type="match status" value="1"/>
</dbReference>
<keyword evidence="7" id="KW-1185">Reference proteome</keyword>
<feature type="transmembrane region" description="Helical" evidence="5">
    <location>
        <begin position="92"/>
        <end position="125"/>
    </location>
</feature>
<evidence type="ECO:0000313" key="7">
    <source>
        <dbReference type="Proteomes" id="UP001224359"/>
    </source>
</evidence>
<evidence type="ECO:0000256" key="3">
    <source>
        <dbReference type="ARBA" id="ARBA00022989"/>
    </source>
</evidence>
<reference evidence="6 7" key="1">
    <citation type="submission" date="2023-07" db="EMBL/GenBank/DDBJ databases">
        <title>Genomic Encyclopedia of Type Strains, Phase IV (KMG-IV): sequencing the most valuable type-strain genomes for metagenomic binning, comparative biology and taxonomic classification.</title>
        <authorList>
            <person name="Goeker M."/>
        </authorList>
    </citation>
    <scope>NUCLEOTIDE SEQUENCE [LARGE SCALE GENOMIC DNA]</scope>
    <source>
        <strain evidence="6 7">DSM 16460</strain>
    </source>
</reference>
<comment type="caution">
    <text evidence="6">The sequence shown here is derived from an EMBL/GenBank/DDBJ whole genome shotgun (WGS) entry which is preliminary data.</text>
</comment>
<evidence type="ECO:0000256" key="5">
    <source>
        <dbReference type="SAM" id="Phobius"/>
    </source>
</evidence>
<comment type="subcellular location">
    <subcellularLocation>
        <location evidence="1">Membrane</location>
        <topology evidence="1">Multi-pass membrane protein</topology>
    </subcellularLocation>
</comment>
<name>A0ABT9VG06_9BACI</name>
<dbReference type="Proteomes" id="UP001224359">
    <property type="component" value="Unassembled WGS sequence"/>
</dbReference>
<dbReference type="EMBL" id="JAUSTQ010000007">
    <property type="protein sequence ID" value="MDQ0159873.1"/>
    <property type="molecule type" value="Genomic_DNA"/>
</dbReference>
<dbReference type="RefSeq" id="WP_306976686.1">
    <property type="nucleotide sequence ID" value="NZ_JAUSTQ010000007.1"/>
</dbReference>
<protein>
    <submittedName>
        <fullName evidence="6">Tic20 family protein</fullName>
    </submittedName>
</protein>
<organism evidence="6 7">
    <name type="scientific">Alkalibacillus salilacus</name>
    <dbReference type="NCBI Taxonomy" id="284582"/>
    <lineage>
        <taxon>Bacteria</taxon>
        <taxon>Bacillati</taxon>
        <taxon>Bacillota</taxon>
        <taxon>Bacilli</taxon>
        <taxon>Bacillales</taxon>
        <taxon>Bacillaceae</taxon>
        <taxon>Alkalibacillus</taxon>
    </lineage>
</organism>
<evidence type="ECO:0000256" key="2">
    <source>
        <dbReference type="ARBA" id="ARBA00022692"/>
    </source>
</evidence>
<accession>A0ABT9VG06</accession>
<sequence length="139" mass="16260">MREVVTAKDRWMVLIGYALPIVFPLTLFNIVVTVVYWYVAPYQSPFFDHHMRENINAQISYQLYLLLSFGLFLLLGWFGSMNLNWLPDLAHLSIPLFAMGLIGIIFIIIIAWWVVFIIAVIATIAKKYFRFPVTIRFIK</sequence>
<evidence type="ECO:0000256" key="1">
    <source>
        <dbReference type="ARBA" id="ARBA00004141"/>
    </source>
</evidence>
<keyword evidence="4 5" id="KW-0472">Membrane</keyword>
<proteinExistence type="predicted"/>
<dbReference type="InterPro" id="IPR019109">
    <property type="entry name" value="MamF_MmsF"/>
</dbReference>
<feature type="transmembrane region" description="Helical" evidence="5">
    <location>
        <begin position="12"/>
        <end position="40"/>
    </location>
</feature>
<keyword evidence="3 5" id="KW-1133">Transmembrane helix</keyword>